<organism evidence="1 2">
    <name type="scientific">Hucho hucho</name>
    <name type="common">huchen</name>
    <dbReference type="NCBI Taxonomy" id="62062"/>
    <lineage>
        <taxon>Eukaryota</taxon>
        <taxon>Metazoa</taxon>
        <taxon>Chordata</taxon>
        <taxon>Craniata</taxon>
        <taxon>Vertebrata</taxon>
        <taxon>Euteleostomi</taxon>
        <taxon>Actinopterygii</taxon>
        <taxon>Neopterygii</taxon>
        <taxon>Teleostei</taxon>
        <taxon>Protacanthopterygii</taxon>
        <taxon>Salmoniformes</taxon>
        <taxon>Salmonidae</taxon>
        <taxon>Salmoninae</taxon>
        <taxon>Hucho</taxon>
    </lineage>
</organism>
<dbReference type="STRING" id="62062.ENSHHUP00000019503"/>
<reference evidence="1" key="3">
    <citation type="submission" date="2025-09" db="UniProtKB">
        <authorList>
            <consortium name="Ensembl"/>
        </authorList>
    </citation>
    <scope>IDENTIFICATION</scope>
</reference>
<dbReference type="PROSITE" id="PS50216">
    <property type="entry name" value="DHHC"/>
    <property type="match status" value="1"/>
</dbReference>
<keyword evidence="2" id="KW-1185">Reference proteome</keyword>
<protein>
    <submittedName>
        <fullName evidence="1">Uncharacterized protein</fullName>
    </submittedName>
</protein>
<name>A0A4W5KQE1_9TELE</name>
<proteinExistence type="predicted"/>
<sequence length="101" mass="11556">MLMSSSRALQRSCWFQFQLSYSDKDRYEREERPDAQKQILVDIAKKLPIFTRATSGAIRFCDRCQVLKPDRSHHCSVCETDMCCLLQVCLEDGSSLSMVGG</sequence>
<reference evidence="2" key="1">
    <citation type="submission" date="2018-06" db="EMBL/GenBank/DDBJ databases">
        <title>Genome assembly of Danube salmon.</title>
        <authorList>
            <person name="Macqueen D.J."/>
            <person name="Gundappa M.K."/>
        </authorList>
    </citation>
    <scope>NUCLEOTIDE SEQUENCE [LARGE SCALE GENOMIC DNA]</scope>
</reference>
<evidence type="ECO:0000313" key="2">
    <source>
        <dbReference type="Proteomes" id="UP000314982"/>
    </source>
</evidence>
<reference evidence="1" key="2">
    <citation type="submission" date="2025-08" db="UniProtKB">
        <authorList>
            <consortium name="Ensembl"/>
        </authorList>
    </citation>
    <scope>IDENTIFICATION</scope>
</reference>
<accession>A0A4W5KQE1</accession>
<dbReference type="Proteomes" id="UP000314982">
    <property type="component" value="Unassembled WGS sequence"/>
</dbReference>
<dbReference type="Ensembl" id="ENSHHUT00000020224.1">
    <property type="protein sequence ID" value="ENSHHUP00000019503.1"/>
    <property type="gene ID" value="ENSHHUG00000012191.1"/>
</dbReference>
<evidence type="ECO:0000313" key="1">
    <source>
        <dbReference type="Ensembl" id="ENSHHUP00000019503.1"/>
    </source>
</evidence>
<dbReference type="GeneTree" id="ENSGT00940000158214"/>
<dbReference type="AlphaFoldDB" id="A0A4W5KQE1"/>